<evidence type="ECO:0000313" key="11">
    <source>
        <dbReference type="Proteomes" id="UP000095300"/>
    </source>
</evidence>
<feature type="domain" description="RNase H type-1" evidence="9">
    <location>
        <begin position="178"/>
        <end position="326"/>
    </location>
</feature>
<dbReference type="PANTHER" id="PTHR10642">
    <property type="entry name" value="RIBONUCLEASE H1"/>
    <property type="match status" value="1"/>
</dbReference>
<keyword evidence="3 8" id="KW-0540">Nuclease</keyword>
<dbReference type="OrthoDB" id="407198at2759"/>
<dbReference type="VEuPathDB" id="VectorBase:SCAU014821"/>
<dbReference type="InterPro" id="IPR036397">
    <property type="entry name" value="RNaseH_sf"/>
</dbReference>
<organism evidence="10 11">
    <name type="scientific">Stomoxys calcitrans</name>
    <name type="common">Stable fly</name>
    <name type="synonym">Conops calcitrans</name>
    <dbReference type="NCBI Taxonomy" id="35570"/>
    <lineage>
        <taxon>Eukaryota</taxon>
        <taxon>Metazoa</taxon>
        <taxon>Ecdysozoa</taxon>
        <taxon>Arthropoda</taxon>
        <taxon>Hexapoda</taxon>
        <taxon>Insecta</taxon>
        <taxon>Pterygota</taxon>
        <taxon>Neoptera</taxon>
        <taxon>Endopterygota</taxon>
        <taxon>Diptera</taxon>
        <taxon>Brachycera</taxon>
        <taxon>Muscomorpha</taxon>
        <taxon>Muscoidea</taxon>
        <taxon>Muscidae</taxon>
        <taxon>Stomoxys</taxon>
    </lineage>
</organism>
<dbReference type="InterPro" id="IPR037056">
    <property type="entry name" value="RNase_H1_N_sf"/>
</dbReference>
<keyword evidence="6 8" id="KW-0378">Hydrolase</keyword>
<dbReference type="InterPro" id="IPR017067">
    <property type="entry name" value="RNase_H1_euk"/>
</dbReference>
<dbReference type="STRING" id="35570.A0A1I8Q8C3"/>
<dbReference type="Pfam" id="PF00075">
    <property type="entry name" value="RNase_H"/>
    <property type="match status" value="1"/>
</dbReference>
<proteinExistence type="inferred from homology"/>
<accession>A0A1I8Q8C3</accession>
<dbReference type="InterPro" id="IPR011320">
    <property type="entry name" value="RNase_H1_N"/>
</dbReference>
<protein>
    <recommendedName>
        <fullName evidence="8">Ribonuclease H1</fullName>
        <shortName evidence="8">RNase H1</shortName>
        <ecNumber evidence="8">3.1.26.4</ecNumber>
    </recommendedName>
</protein>
<dbReference type="GO" id="GO:0043137">
    <property type="term" value="P:DNA replication, removal of RNA primer"/>
    <property type="evidence" value="ECO:0007669"/>
    <property type="project" value="TreeGrafter"/>
</dbReference>
<dbReference type="InterPro" id="IPR009027">
    <property type="entry name" value="Ribosomal_bL9/RNase_H1_N"/>
</dbReference>
<dbReference type="FunFam" id="3.40.970.10:FF:000001">
    <property type="entry name" value="Ribonuclease H1"/>
    <property type="match status" value="1"/>
</dbReference>
<dbReference type="PIRSF" id="PIRSF036852">
    <property type="entry name" value="Ribonuclease_H1_euk"/>
    <property type="match status" value="1"/>
</dbReference>
<dbReference type="Gene3D" id="3.30.420.10">
    <property type="entry name" value="Ribonuclease H-like superfamily/Ribonuclease H"/>
    <property type="match status" value="1"/>
</dbReference>
<comment type="similarity">
    <text evidence="2 8">Belongs to the RNase H family.</text>
</comment>
<evidence type="ECO:0000259" key="9">
    <source>
        <dbReference type="PROSITE" id="PS50879"/>
    </source>
</evidence>
<dbReference type="EnsemblMetazoa" id="SCAU014821-RA">
    <property type="protein sequence ID" value="SCAU014821-PA"/>
    <property type="gene ID" value="SCAU014821"/>
</dbReference>
<keyword evidence="4 8" id="KW-0479">Metal-binding</keyword>
<reference evidence="10" key="1">
    <citation type="submission" date="2020-05" db="UniProtKB">
        <authorList>
            <consortium name="EnsemblMetazoa"/>
        </authorList>
    </citation>
    <scope>IDENTIFICATION</scope>
    <source>
        <strain evidence="10">USDA</strain>
    </source>
</reference>
<comment type="catalytic activity">
    <reaction evidence="8">
        <text>Endonucleolytic cleavage to 5'-phosphomonoester.</text>
        <dbReference type="EC" id="3.1.26.4"/>
    </reaction>
</comment>
<keyword evidence="7 8" id="KW-0460">Magnesium</keyword>
<dbReference type="Proteomes" id="UP000095300">
    <property type="component" value="Unassembled WGS sequence"/>
</dbReference>
<evidence type="ECO:0000256" key="6">
    <source>
        <dbReference type="ARBA" id="ARBA00022801"/>
    </source>
</evidence>
<dbReference type="GO" id="GO:0003676">
    <property type="term" value="F:nucleic acid binding"/>
    <property type="evidence" value="ECO:0007669"/>
    <property type="project" value="UniProtKB-UniRule"/>
</dbReference>
<comment type="cofactor">
    <cofactor evidence="1 8">
        <name>Mg(2+)</name>
        <dbReference type="ChEBI" id="CHEBI:18420"/>
    </cofactor>
</comment>
<keyword evidence="11" id="KW-1185">Reference proteome</keyword>
<comment type="function">
    <text evidence="8">Endonuclease that specifically degrades the RNA of RNA-DNA hybrids.</text>
</comment>
<dbReference type="Pfam" id="PF01693">
    <property type="entry name" value="Cauli_VI"/>
    <property type="match status" value="1"/>
</dbReference>
<evidence type="ECO:0000313" key="10">
    <source>
        <dbReference type="EnsemblMetazoa" id="SCAU014821-PA"/>
    </source>
</evidence>
<evidence type="ECO:0000256" key="1">
    <source>
        <dbReference type="ARBA" id="ARBA00001946"/>
    </source>
</evidence>
<dbReference type="PROSITE" id="PS50879">
    <property type="entry name" value="RNASE_H_1"/>
    <property type="match status" value="1"/>
</dbReference>
<dbReference type="InterPro" id="IPR050092">
    <property type="entry name" value="RNase_H"/>
</dbReference>
<evidence type="ECO:0000256" key="8">
    <source>
        <dbReference type="PIRNR" id="PIRNR036852"/>
    </source>
</evidence>
<evidence type="ECO:0000256" key="3">
    <source>
        <dbReference type="ARBA" id="ARBA00022722"/>
    </source>
</evidence>
<dbReference type="FunFam" id="3.30.420.10:FF:000097">
    <property type="entry name" value="Ribonuclease H1"/>
    <property type="match status" value="1"/>
</dbReference>
<dbReference type="EC" id="3.1.26.4" evidence="8"/>
<sequence length="335" mass="37905">MNIANSFVNQIPRRIMSYYAVAIGREIGIYDTWSKCEEKIKGYRGARYKKFPSLEDAKSFIYEHHKHRLSWEDIAKYAEKYEDPMKKVAPVAAPITMPVEDFWPPSDGDTYDENQISDHDLLMALAEVEGLPEPMRAPKRKMESIASSSTSKIPKYESTDCQSTGLKHIGNFEFHIDAEGYVIAYTDGSCFNNGQANACAGYGVYFGDEHPLNIGKPVEGRVTNNVGEIQASIYAIKTAKLLGIKKIVICTDSQFLINSVTLWMKGWKAKNWKLRNGDPVKNVDDFKQLDELLSGKEVDVKWNYVAAHNGIKGNEMADSLARQGSEIYKRLHWNK</sequence>
<dbReference type="CDD" id="cd09280">
    <property type="entry name" value="RNase_HI_eukaryote_like"/>
    <property type="match status" value="1"/>
</dbReference>
<dbReference type="GO" id="GO:0004523">
    <property type="term" value="F:RNA-DNA hybrid ribonuclease activity"/>
    <property type="evidence" value="ECO:0007669"/>
    <property type="project" value="UniProtKB-UniRule"/>
</dbReference>
<gene>
    <name evidence="10" type="primary">106081767</name>
</gene>
<evidence type="ECO:0000256" key="7">
    <source>
        <dbReference type="ARBA" id="ARBA00022842"/>
    </source>
</evidence>
<dbReference type="KEGG" id="scac:106081767"/>
<dbReference type="AlphaFoldDB" id="A0A1I8Q8C3"/>
<dbReference type="InterPro" id="IPR002156">
    <property type="entry name" value="RNaseH_domain"/>
</dbReference>
<dbReference type="PANTHER" id="PTHR10642:SF31">
    <property type="entry name" value="RIBONUCLEASE H1"/>
    <property type="match status" value="1"/>
</dbReference>
<dbReference type="Gene3D" id="3.40.970.10">
    <property type="entry name" value="Ribonuclease H1, N-terminal domain"/>
    <property type="match status" value="1"/>
</dbReference>
<name>A0A1I8Q8C3_STOCA</name>
<keyword evidence="5 8" id="KW-0255">Endonuclease</keyword>
<dbReference type="GO" id="GO:0000287">
    <property type="term" value="F:magnesium ion binding"/>
    <property type="evidence" value="ECO:0007669"/>
    <property type="project" value="UniProtKB-UniRule"/>
</dbReference>
<dbReference type="SUPFAM" id="SSF53098">
    <property type="entry name" value="Ribonuclease H-like"/>
    <property type="match status" value="1"/>
</dbReference>
<evidence type="ECO:0000256" key="2">
    <source>
        <dbReference type="ARBA" id="ARBA00005300"/>
    </source>
</evidence>
<evidence type="ECO:0000256" key="5">
    <source>
        <dbReference type="ARBA" id="ARBA00022759"/>
    </source>
</evidence>
<dbReference type="InterPro" id="IPR012337">
    <property type="entry name" value="RNaseH-like_sf"/>
</dbReference>
<evidence type="ECO:0000256" key="4">
    <source>
        <dbReference type="ARBA" id="ARBA00022723"/>
    </source>
</evidence>
<dbReference type="SUPFAM" id="SSF55658">
    <property type="entry name" value="L9 N-domain-like"/>
    <property type="match status" value="1"/>
</dbReference>